<protein>
    <submittedName>
        <fullName evidence="2">Uncharacterized protein</fullName>
    </submittedName>
</protein>
<evidence type="ECO:0000256" key="1">
    <source>
        <dbReference type="SAM" id="MobiDB-lite"/>
    </source>
</evidence>
<evidence type="ECO:0000313" key="3">
    <source>
        <dbReference type="Proteomes" id="UP000000560"/>
    </source>
</evidence>
<dbReference type="KEGG" id="ani:ANIA_06801"/>
<reference evidence="3" key="2">
    <citation type="journal article" date="2009" name="Fungal Genet. Biol.">
        <title>The 2008 update of the Aspergillus nidulans genome annotation: a community effort.</title>
        <authorList>
            <person name="Wortman J.R."/>
            <person name="Gilsenan J.M."/>
            <person name="Joardar V."/>
            <person name="Deegan J."/>
            <person name="Clutterbuck J."/>
            <person name="Andersen M.R."/>
            <person name="Archer D."/>
            <person name="Bencina M."/>
            <person name="Braus G."/>
            <person name="Coutinho P."/>
            <person name="von Dohren H."/>
            <person name="Doonan J."/>
            <person name="Driessen A.J."/>
            <person name="Durek P."/>
            <person name="Espeso E."/>
            <person name="Fekete E."/>
            <person name="Flipphi M."/>
            <person name="Estrada C.G."/>
            <person name="Geysens S."/>
            <person name="Goldman G."/>
            <person name="de Groot P.W."/>
            <person name="Hansen K."/>
            <person name="Harris S.D."/>
            <person name="Heinekamp T."/>
            <person name="Helmstaedt K."/>
            <person name="Henrissat B."/>
            <person name="Hofmann G."/>
            <person name="Homan T."/>
            <person name="Horio T."/>
            <person name="Horiuchi H."/>
            <person name="James S."/>
            <person name="Jones M."/>
            <person name="Karaffa L."/>
            <person name="Karanyi Z."/>
            <person name="Kato M."/>
            <person name="Keller N."/>
            <person name="Kelly D.E."/>
            <person name="Kiel J.A."/>
            <person name="Kim J.M."/>
            <person name="van der Klei I.J."/>
            <person name="Klis F.M."/>
            <person name="Kovalchuk A."/>
            <person name="Krasevec N."/>
            <person name="Kubicek C.P."/>
            <person name="Liu B."/>
            <person name="Maccabe A."/>
            <person name="Meyer V."/>
            <person name="Mirabito P."/>
            <person name="Miskei M."/>
            <person name="Mos M."/>
            <person name="Mullins J."/>
            <person name="Nelson D.R."/>
            <person name="Nielsen J."/>
            <person name="Oakley B.R."/>
            <person name="Osmani S.A."/>
            <person name="Pakula T."/>
            <person name="Paszewski A."/>
            <person name="Paulsen I."/>
            <person name="Pilsyk S."/>
            <person name="Pocsi I."/>
            <person name="Punt P.J."/>
            <person name="Ram A.F."/>
            <person name="Ren Q."/>
            <person name="Robellet X."/>
            <person name="Robson G."/>
            <person name="Seiboth B."/>
            <person name="van Solingen P."/>
            <person name="Specht T."/>
            <person name="Sun J."/>
            <person name="Taheri-Talesh N."/>
            <person name="Takeshita N."/>
            <person name="Ussery D."/>
            <person name="vanKuyk P.A."/>
            <person name="Visser H."/>
            <person name="van de Vondervoort P.J."/>
            <person name="de Vries R.P."/>
            <person name="Walton J."/>
            <person name="Xiang X."/>
            <person name="Xiong Y."/>
            <person name="Zeng A.P."/>
            <person name="Brandt B.W."/>
            <person name="Cornell M.J."/>
            <person name="van den Hondel C.A."/>
            <person name="Visser J."/>
            <person name="Oliver S.G."/>
            <person name="Turner G."/>
        </authorList>
    </citation>
    <scope>GENOME REANNOTATION</scope>
    <source>
        <strain evidence="3">FGSC A4 / ATCC 38163 / CBS 112.46 / NRRL 194 / M139</strain>
    </source>
</reference>
<sequence>MDTKMSYNGYSANPPPTWAQEPQYGQPHQAYQQPYQPYQEQYPAQPPAQYPPPHPGYSQSSTPAWGLNPKSYPRRLEVSFTSWSGRHMRVTEGTHEGPLVYAADLKTRRPHMLFQATGTACLPATVVFHNFSRTVDITINGEELPMRPTSHWKHSKGWTGMNLECVDENGVVFAKWMAHTGWSVKKSGRLEIYEPAAVGGKEMADELVVTGLANVYLLQIQTNSANAAAGSAAAVSA</sequence>
<feature type="compositionally biased region" description="Low complexity" evidence="1">
    <location>
        <begin position="22"/>
        <end position="43"/>
    </location>
</feature>
<reference evidence="3" key="1">
    <citation type="journal article" date="2005" name="Nature">
        <title>Sequencing of Aspergillus nidulans and comparative analysis with A. fumigatus and A. oryzae.</title>
        <authorList>
            <person name="Galagan J.E."/>
            <person name="Calvo S.E."/>
            <person name="Cuomo C."/>
            <person name="Ma L.J."/>
            <person name="Wortman J.R."/>
            <person name="Batzoglou S."/>
            <person name="Lee S.I."/>
            <person name="Basturkmen M."/>
            <person name="Spevak C.C."/>
            <person name="Clutterbuck J."/>
            <person name="Kapitonov V."/>
            <person name="Jurka J."/>
            <person name="Scazzocchio C."/>
            <person name="Farman M."/>
            <person name="Butler J."/>
            <person name="Purcell S."/>
            <person name="Harris S."/>
            <person name="Braus G.H."/>
            <person name="Draht O."/>
            <person name="Busch S."/>
            <person name="D'Enfert C."/>
            <person name="Bouchier C."/>
            <person name="Goldman G.H."/>
            <person name="Bell-Pedersen D."/>
            <person name="Griffiths-Jones S."/>
            <person name="Doonan J.H."/>
            <person name="Yu J."/>
            <person name="Vienken K."/>
            <person name="Pain A."/>
            <person name="Freitag M."/>
            <person name="Selker E.U."/>
            <person name="Archer D.B."/>
            <person name="Penalva M.A."/>
            <person name="Oakley B.R."/>
            <person name="Momany M."/>
            <person name="Tanaka T."/>
            <person name="Kumagai T."/>
            <person name="Asai K."/>
            <person name="Machida M."/>
            <person name="Nierman W.C."/>
            <person name="Denning D.W."/>
            <person name="Caddick M."/>
            <person name="Hynes M."/>
            <person name="Paoletti M."/>
            <person name="Fischer R."/>
            <person name="Miller B."/>
            <person name="Dyer P."/>
            <person name="Sachs M.S."/>
            <person name="Osmani S.A."/>
            <person name="Birren B.W."/>
        </authorList>
    </citation>
    <scope>NUCLEOTIDE SEQUENCE [LARGE SCALE GENOMIC DNA]</scope>
    <source>
        <strain evidence="3">FGSC A4 / ATCC 38163 / CBS 112.46 / NRRL 194 / M139</strain>
    </source>
</reference>
<dbReference type="OrthoDB" id="4725912at2759"/>
<feature type="compositionally biased region" description="Polar residues" evidence="1">
    <location>
        <begin position="1"/>
        <end position="11"/>
    </location>
</feature>
<keyword evidence="3" id="KW-1185">Reference proteome</keyword>
<proteinExistence type="predicted"/>
<evidence type="ECO:0000313" key="2">
    <source>
        <dbReference type="EMBL" id="CBF71486.1"/>
    </source>
</evidence>
<gene>
    <name evidence="2" type="ORF">ANIA_06801</name>
</gene>
<dbReference type="RefSeq" id="XP_664405.1">
    <property type="nucleotide sequence ID" value="XM_659313.2"/>
</dbReference>
<accession>C8V291</accession>
<organism evidence="2 3">
    <name type="scientific">Emericella nidulans (strain FGSC A4 / ATCC 38163 / CBS 112.46 / NRRL 194 / M139)</name>
    <name type="common">Aspergillus nidulans</name>
    <dbReference type="NCBI Taxonomy" id="227321"/>
    <lineage>
        <taxon>Eukaryota</taxon>
        <taxon>Fungi</taxon>
        <taxon>Dikarya</taxon>
        <taxon>Ascomycota</taxon>
        <taxon>Pezizomycotina</taxon>
        <taxon>Eurotiomycetes</taxon>
        <taxon>Eurotiomycetidae</taxon>
        <taxon>Eurotiales</taxon>
        <taxon>Aspergillaceae</taxon>
        <taxon>Aspergillus</taxon>
        <taxon>Aspergillus subgen. Nidulantes</taxon>
    </lineage>
</organism>
<accession>Q5AY29</accession>
<dbReference type="EMBL" id="BN001301">
    <property type="protein sequence ID" value="CBF71486.1"/>
    <property type="molecule type" value="Genomic_DNA"/>
</dbReference>
<dbReference type="HOGENOM" id="CLU_1170632_0_0_1"/>
<feature type="region of interest" description="Disordered" evidence="1">
    <location>
        <begin position="1"/>
        <end position="64"/>
    </location>
</feature>
<dbReference type="Proteomes" id="UP000000560">
    <property type="component" value="Chromosome I"/>
</dbReference>
<dbReference type="InParanoid" id="Q5AY29"/>
<feature type="compositionally biased region" description="Pro residues" evidence="1">
    <location>
        <begin position="44"/>
        <end position="55"/>
    </location>
</feature>
<dbReference type="GeneID" id="2870665"/>
<dbReference type="SUPFAM" id="SSF81995">
    <property type="entry name" value="beta-sandwich domain of Sec23/24"/>
    <property type="match status" value="1"/>
</dbReference>
<dbReference type="AlphaFoldDB" id="Q5AY29"/>
<dbReference type="OMA" id="HEGPLVY"/>
<name>Q5AY29_EMENI</name>